<protein>
    <submittedName>
        <fullName evidence="1">Uncharacterized protein</fullName>
    </submittedName>
</protein>
<evidence type="ECO:0000313" key="1">
    <source>
        <dbReference type="EMBL" id="MPM39980.1"/>
    </source>
</evidence>
<reference evidence="1" key="1">
    <citation type="submission" date="2019-08" db="EMBL/GenBank/DDBJ databases">
        <authorList>
            <person name="Kucharzyk K."/>
            <person name="Murdoch R.W."/>
            <person name="Higgins S."/>
            <person name="Loffler F."/>
        </authorList>
    </citation>
    <scope>NUCLEOTIDE SEQUENCE</scope>
</reference>
<dbReference type="AlphaFoldDB" id="A0A644ZGK4"/>
<name>A0A644ZGK4_9ZZZZ</name>
<comment type="caution">
    <text evidence="1">The sequence shown here is derived from an EMBL/GenBank/DDBJ whole genome shotgun (WGS) entry which is preliminary data.</text>
</comment>
<gene>
    <name evidence="1" type="ORF">SDC9_86617</name>
</gene>
<proteinExistence type="predicted"/>
<sequence length="169" mass="17683">MALRASGLVTAVVFVSSMVALFASTSNAALGDSPPSRFAGSVTTTSFVNVRSACSLSVLPSSAFSFSVPSRICVICAWPGSGDGSAAVMSELPPSVSVVFVSASALLPQGIKKTIKNTSTNANSVRIHLLCVLALMDCQIMLKLHSCLTAVRNNHVDLCFRQAYCLRSH</sequence>
<accession>A0A644ZGK4</accession>
<organism evidence="1">
    <name type="scientific">bioreactor metagenome</name>
    <dbReference type="NCBI Taxonomy" id="1076179"/>
    <lineage>
        <taxon>unclassified sequences</taxon>
        <taxon>metagenomes</taxon>
        <taxon>ecological metagenomes</taxon>
    </lineage>
</organism>
<dbReference type="EMBL" id="VSSQ01008834">
    <property type="protein sequence ID" value="MPM39980.1"/>
    <property type="molecule type" value="Genomic_DNA"/>
</dbReference>